<dbReference type="InterPro" id="IPR059000">
    <property type="entry name" value="ATPase_P-type_domA"/>
</dbReference>
<dbReference type="Gene3D" id="3.40.1110.10">
    <property type="entry name" value="Calcium-transporting ATPase, cytoplasmic domain N"/>
    <property type="match status" value="1"/>
</dbReference>
<keyword evidence="8 9" id="KW-0472">Membrane</keyword>
<feature type="transmembrane region" description="Helical" evidence="9">
    <location>
        <begin position="1126"/>
        <end position="1147"/>
    </location>
</feature>
<keyword evidence="13" id="KW-1185">Reference proteome</keyword>
<dbReference type="PANTHER" id="PTHR43520">
    <property type="entry name" value="ATP7, ISOFORM B"/>
    <property type="match status" value="1"/>
</dbReference>
<dbReference type="GO" id="GO:0043682">
    <property type="term" value="F:P-type divalent copper transporter activity"/>
    <property type="evidence" value="ECO:0007669"/>
    <property type="project" value="TreeGrafter"/>
</dbReference>
<dbReference type="PROSITE" id="PS01047">
    <property type="entry name" value="HMA_1"/>
    <property type="match status" value="1"/>
</dbReference>
<reference evidence="12" key="1">
    <citation type="submission" date="2015-10" db="EMBL/GenBank/DDBJ databases">
        <authorList>
            <person name="Regsiter A."/>
            <person name="william w."/>
        </authorList>
    </citation>
    <scope>NUCLEOTIDE SEQUENCE</scope>
    <source>
        <strain evidence="12">Montdore</strain>
    </source>
</reference>
<evidence type="ECO:0000256" key="1">
    <source>
        <dbReference type="ARBA" id="ARBA00004141"/>
    </source>
</evidence>
<evidence type="ECO:0000256" key="5">
    <source>
        <dbReference type="ARBA" id="ARBA00022840"/>
    </source>
</evidence>
<dbReference type="EMBL" id="LN891048">
    <property type="protein sequence ID" value="CUS10432.1"/>
    <property type="molecule type" value="Genomic_DNA"/>
</dbReference>
<evidence type="ECO:0000256" key="9">
    <source>
        <dbReference type="RuleBase" id="RU362081"/>
    </source>
</evidence>
<dbReference type="PROSITE" id="PS50846">
    <property type="entry name" value="HMA_2"/>
    <property type="match status" value="1"/>
</dbReference>
<evidence type="ECO:0000256" key="4">
    <source>
        <dbReference type="ARBA" id="ARBA00022741"/>
    </source>
</evidence>
<dbReference type="Pfam" id="PF00403">
    <property type="entry name" value="HMA"/>
    <property type="match status" value="1"/>
</dbReference>
<sequence>MNPNSNPLPNGRSIPNPAGYQVSESEYSERDHHPLPAPPPRHFREWDRRAHIASSHYSVTSGFTKVSLDNSCWEDMTPEDLKELEKRTTASAAAVSANGNTRRWSLNSMSRMFTRTPRMESTVNVNITRALTPGTLAECVDSSGMALYEAVFSIGGMTCASCSNRITEAVESLKWVQSVRVDLLSNSATAVFDGMGCGGPEVGAEAILQQVEDTGFDCTLEELDVAGSRKRRSERGTVGAERTVSLKVDGMSCTGCAEKVAEVIGFSFPDYVLDIESPPITLTSPVVHVRYKPQPPEFTVRHIASVISSISPDFVVSVYHPPTIEDRSRHLQQLEQWRLLLRLLFCLAIAIPTFLIGIVWMTFVPEGDPVRKSLSKPIWSGRSTRMEWALFFLATPVMFFIADVFHKRAIRDIRALWRKGSPTPVLRRFYRFGSMNLLISLGVSISYFASLVLLGINSASKPVAQPESGLQKRRMKTYTYFDSTVFLTMFLLIGRFLEAYSKRKTAEAVNILGKLLPAEALLVVHTSQTSRGVDVSTFKAGKTLEPVEENDVSNHTYEDNRLWRIKAVPTDQLEVGDIVSVVRGSSPPADGTIISGVSQFDERSLTGETRLVPKIEGDMLLAGTVNQGQAVNMRVESIGSDTMLSQIVNVLREGQTRRAPIERLADVITGYFVPVVTLLAFLTWIIWLSLGATGKLPEEYLDIRYGGWSAWSLSFAIAVFVIACPCGIGLAAPTALYVGSGLAAKFGILAKGGGEAFQEAAWLDCIVFSKTGTLTQGNDPKVTDELMLVGAGEDRRMAYAVAQELEESASHPLSRAIIAHCKGKDKVPITMWDVEDVPGRGLSGVFKIANNKTDVFEAVLGSERFMEENGVLDMAYHDQVLSSWKSCGKSVMLLAIRKQAVSDKAYDSRFRLVALFAAADIIRSEAPEVVRKLQESGIGVWMISGDNTTTAISIASMVGIPREHVISGVHPAEKAEKITWLQATAPRRTRPPLFPSLPGVSFLRYLPRLPPIPFFQPSSSSVRASPTATKSRATIALVGDGINDAPALSISSVGISMNSATDVNITSAKFILVSSNLNSLITLTQLANFVFRRVKVNFMWACVYNVLAVPVAAGALYAGAGIRVGPVWAAGAMAFSSLLMKTEWWGVGFRKK</sequence>
<dbReference type="Gene3D" id="3.30.70.100">
    <property type="match status" value="1"/>
</dbReference>
<keyword evidence="3 9" id="KW-0479">Metal-binding</keyword>
<dbReference type="PRINTS" id="PR00119">
    <property type="entry name" value="CATATPASE"/>
</dbReference>
<feature type="transmembrane region" description="Helical" evidence="9">
    <location>
        <begin position="667"/>
        <end position="690"/>
    </location>
</feature>
<dbReference type="InterPro" id="IPR001757">
    <property type="entry name" value="P_typ_ATPase"/>
</dbReference>
<dbReference type="InterPro" id="IPR006121">
    <property type="entry name" value="HMA_dom"/>
</dbReference>
<feature type="transmembrane region" description="Helical" evidence="9">
    <location>
        <begin position="1098"/>
        <end position="1120"/>
    </location>
</feature>
<feature type="domain" description="HMA" evidence="11">
    <location>
        <begin position="148"/>
        <end position="219"/>
    </location>
</feature>
<comment type="similarity">
    <text evidence="9">Belongs to the cation transport ATPase (P-type) (TC 3.A.3) family. Type IB subfamily.</text>
</comment>
<organism evidence="12 13">
    <name type="scientific">Tuber aestivum</name>
    <name type="common">summer truffle</name>
    <dbReference type="NCBI Taxonomy" id="59557"/>
    <lineage>
        <taxon>Eukaryota</taxon>
        <taxon>Fungi</taxon>
        <taxon>Dikarya</taxon>
        <taxon>Ascomycota</taxon>
        <taxon>Pezizomycotina</taxon>
        <taxon>Pezizomycetes</taxon>
        <taxon>Pezizales</taxon>
        <taxon>Tuberaceae</taxon>
        <taxon>Tuber</taxon>
    </lineage>
</organism>
<evidence type="ECO:0000256" key="8">
    <source>
        <dbReference type="ARBA" id="ARBA00023136"/>
    </source>
</evidence>
<protein>
    <recommendedName>
        <fullName evidence="11">HMA domain-containing protein</fullName>
    </recommendedName>
</protein>
<evidence type="ECO:0000256" key="10">
    <source>
        <dbReference type="SAM" id="MobiDB-lite"/>
    </source>
</evidence>
<name>A0A292PS15_9PEZI</name>
<keyword evidence="2 9" id="KW-0812">Transmembrane</keyword>
<keyword evidence="4 9" id="KW-0547">Nucleotide-binding</keyword>
<evidence type="ECO:0000256" key="7">
    <source>
        <dbReference type="ARBA" id="ARBA00022989"/>
    </source>
</evidence>
<evidence type="ECO:0000313" key="13">
    <source>
        <dbReference type="Proteomes" id="UP001412239"/>
    </source>
</evidence>
<dbReference type="GO" id="GO:0005507">
    <property type="term" value="F:copper ion binding"/>
    <property type="evidence" value="ECO:0007669"/>
    <property type="project" value="TreeGrafter"/>
</dbReference>
<feature type="transmembrane region" description="Helical" evidence="9">
    <location>
        <begin position="388"/>
        <end position="405"/>
    </location>
</feature>
<dbReference type="Gene3D" id="3.40.50.1000">
    <property type="entry name" value="HAD superfamily/HAD-like"/>
    <property type="match status" value="1"/>
</dbReference>
<accession>A0A292PS15</accession>
<dbReference type="AlphaFoldDB" id="A0A292PS15"/>
<dbReference type="GO" id="GO:0055070">
    <property type="term" value="P:copper ion homeostasis"/>
    <property type="evidence" value="ECO:0007669"/>
    <property type="project" value="TreeGrafter"/>
</dbReference>
<dbReference type="SUPFAM" id="SSF81653">
    <property type="entry name" value="Calcium ATPase, transduction domain A"/>
    <property type="match status" value="1"/>
</dbReference>
<dbReference type="InterPro" id="IPR036412">
    <property type="entry name" value="HAD-like_sf"/>
</dbReference>
<evidence type="ECO:0000256" key="6">
    <source>
        <dbReference type="ARBA" id="ARBA00022967"/>
    </source>
</evidence>
<evidence type="ECO:0000259" key="11">
    <source>
        <dbReference type="PROSITE" id="PS50846"/>
    </source>
</evidence>
<keyword evidence="7 9" id="KW-1133">Transmembrane helix</keyword>
<keyword evidence="6" id="KW-1278">Translocase</keyword>
<dbReference type="InterPro" id="IPR027256">
    <property type="entry name" value="P-typ_ATPase_IB"/>
</dbReference>
<dbReference type="InterPro" id="IPR023299">
    <property type="entry name" value="ATPase_P-typ_cyto_dom_N"/>
</dbReference>
<dbReference type="Proteomes" id="UP001412239">
    <property type="component" value="Unassembled WGS sequence"/>
</dbReference>
<proteinExistence type="inferred from homology"/>
<dbReference type="PANTHER" id="PTHR43520:SF32">
    <property type="entry name" value="COPPER RESISTANCE P-TYPE ATPASE (EUROFUNG)"/>
    <property type="match status" value="1"/>
</dbReference>
<dbReference type="GO" id="GO:0005524">
    <property type="term" value="F:ATP binding"/>
    <property type="evidence" value="ECO:0007669"/>
    <property type="project" value="UniProtKB-UniRule"/>
</dbReference>
<evidence type="ECO:0000256" key="2">
    <source>
        <dbReference type="ARBA" id="ARBA00022692"/>
    </source>
</evidence>
<dbReference type="InterPro" id="IPR017969">
    <property type="entry name" value="Heavy-metal-associated_CS"/>
</dbReference>
<dbReference type="GO" id="GO:0016020">
    <property type="term" value="C:membrane"/>
    <property type="evidence" value="ECO:0007669"/>
    <property type="project" value="UniProtKB-SubCell"/>
</dbReference>
<dbReference type="Gene3D" id="2.70.150.10">
    <property type="entry name" value="Calcium-transporting ATPase, cytoplasmic transduction domain A"/>
    <property type="match status" value="1"/>
</dbReference>
<dbReference type="InterPro" id="IPR036163">
    <property type="entry name" value="HMA_dom_sf"/>
</dbReference>
<feature type="transmembrane region" description="Helical" evidence="9">
    <location>
        <begin position="710"/>
        <end position="738"/>
    </location>
</feature>
<dbReference type="SUPFAM" id="SSF56784">
    <property type="entry name" value="HAD-like"/>
    <property type="match status" value="1"/>
</dbReference>
<dbReference type="InterPro" id="IPR023214">
    <property type="entry name" value="HAD_sf"/>
</dbReference>
<feature type="transmembrane region" description="Helical" evidence="9">
    <location>
        <begin position="437"/>
        <end position="457"/>
    </location>
</feature>
<comment type="subcellular location">
    <subcellularLocation>
        <location evidence="1">Membrane</location>
        <topology evidence="1">Multi-pass membrane protein</topology>
    </subcellularLocation>
</comment>
<dbReference type="FunFam" id="3.30.70.100:FF:000001">
    <property type="entry name" value="ATPase copper transporting beta"/>
    <property type="match status" value="1"/>
</dbReference>
<dbReference type="Pfam" id="PF00122">
    <property type="entry name" value="E1-E2_ATPase"/>
    <property type="match status" value="1"/>
</dbReference>
<dbReference type="InterPro" id="IPR008250">
    <property type="entry name" value="ATPase_P-typ_transduc_dom_A_sf"/>
</dbReference>
<dbReference type="SUPFAM" id="SSF55008">
    <property type="entry name" value="HMA, heavy metal-associated domain"/>
    <property type="match status" value="1"/>
</dbReference>
<feature type="transmembrane region" description="Helical" evidence="9">
    <location>
        <begin position="339"/>
        <end position="363"/>
    </location>
</feature>
<evidence type="ECO:0000313" key="12">
    <source>
        <dbReference type="EMBL" id="CUS10432.1"/>
    </source>
</evidence>
<evidence type="ECO:0000256" key="3">
    <source>
        <dbReference type="ARBA" id="ARBA00022723"/>
    </source>
</evidence>
<dbReference type="CDD" id="cd00371">
    <property type="entry name" value="HMA"/>
    <property type="match status" value="2"/>
</dbReference>
<dbReference type="NCBIfam" id="TIGR01494">
    <property type="entry name" value="ATPase_P-type"/>
    <property type="match status" value="1"/>
</dbReference>
<dbReference type="SUPFAM" id="SSF81665">
    <property type="entry name" value="Calcium ATPase, transmembrane domain M"/>
    <property type="match status" value="1"/>
</dbReference>
<dbReference type="NCBIfam" id="TIGR01525">
    <property type="entry name" value="ATPase-IB_hvy"/>
    <property type="match status" value="1"/>
</dbReference>
<feature type="region of interest" description="Disordered" evidence="10">
    <location>
        <begin position="1"/>
        <end position="42"/>
    </location>
</feature>
<gene>
    <name evidence="12" type="ORF">GSTUAT00005513001</name>
</gene>
<keyword evidence="5 9" id="KW-0067">ATP-binding</keyword>
<dbReference type="InterPro" id="IPR023298">
    <property type="entry name" value="ATPase_P-typ_TM_dom_sf"/>
</dbReference>
<dbReference type="GO" id="GO:0016887">
    <property type="term" value="F:ATP hydrolysis activity"/>
    <property type="evidence" value="ECO:0007669"/>
    <property type="project" value="InterPro"/>
</dbReference>
<feature type="transmembrane region" description="Helical" evidence="9">
    <location>
        <begin position="477"/>
        <end position="497"/>
    </location>
</feature>
<dbReference type="Pfam" id="PF00702">
    <property type="entry name" value="Hydrolase"/>
    <property type="match status" value="1"/>
</dbReference>